<dbReference type="PIRSF" id="PIRSF016493">
    <property type="entry name" value="Glycyl_aminpptds"/>
    <property type="match status" value="1"/>
</dbReference>
<dbReference type="GeneID" id="99988450"/>
<name>A0A1I0RLP1_9BACT</name>
<sequence length="553" mass="64063">MTRYTISYQNPLTHFVQFEVRIDDLSGKYTDLSLPSWRPGRYQIQNFAKNIKGFKVENTSGEALKFTKTTKDSWRVALNGCNTIVVKYAFFAFAMDAGNSWLDDEQLYLNFVNCCIYAEDKLNAPCEVHLELPESYRVACGLKKLDKHKLYAPNYYQLVDSPMMASASLRHITYTHSETNYHIWIQGELPKTDADVISDFEAFTQKEVEIMGELPCEDYHFLFQCLPYKHYHGVEHWNSTVITIGPSEELSERKLYKEFLGVSSHELFHTWNVIRLRPKEMVPYNFQAENYHTTGYITEGITTYYGDLILMRSGVFSFEEYVEELNKLLMRHFENDGRSNYSVAESSWDLWLDGYEKGIPGRKVSIYNEGALAALILDLSIRSKFNNEKSLDDVMRLMWALHGQDMSGYTDADYRAIVEEVYEASFDQYFNELLFGTADYKEWLTPLFEKFGLRLLELPKDNGIEHNYGFKTQDQFVTVIAAGSHAETVLSLKDKIEQTEETENGLKLTIDRFGVKKTVTVQQGELFYFLTPELNSLTINQNNPLLKGWLELA</sequence>
<dbReference type="GO" id="GO:0006508">
    <property type="term" value="P:proteolysis"/>
    <property type="evidence" value="ECO:0007669"/>
    <property type="project" value="UniProtKB-KW"/>
</dbReference>
<protein>
    <submittedName>
        <fullName evidence="3">Predicted metalloprotease, contains C-terminal PDZ domain</fullName>
    </submittedName>
</protein>
<dbReference type="Proteomes" id="UP000199437">
    <property type="component" value="Unassembled WGS sequence"/>
</dbReference>
<dbReference type="STRING" id="1267423.SAMN05216290_3784"/>
<evidence type="ECO:0000259" key="1">
    <source>
        <dbReference type="Pfam" id="PF05299"/>
    </source>
</evidence>
<dbReference type="InterPro" id="IPR027268">
    <property type="entry name" value="Peptidase_M4/M1_CTD_sf"/>
</dbReference>
<dbReference type="Gene3D" id="1.10.390.10">
    <property type="entry name" value="Neutral Protease Domain 2"/>
    <property type="match status" value="1"/>
</dbReference>
<evidence type="ECO:0000259" key="2">
    <source>
        <dbReference type="Pfam" id="PF17899"/>
    </source>
</evidence>
<feature type="domain" description="Peptidase M61 N-terminal" evidence="2">
    <location>
        <begin position="3"/>
        <end position="166"/>
    </location>
</feature>
<dbReference type="InterPro" id="IPR040756">
    <property type="entry name" value="Peptidase_M61_N"/>
</dbReference>
<dbReference type="Gene3D" id="2.60.40.3650">
    <property type="match status" value="1"/>
</dbReference>
<keyword evidence="3" id="KW-0378">Hydrolase</keyword>
<dbReference type="RefSeq" id="WP_090260805.1">
    <property type="nucleotide sequence ID" value="NZ_FOIR01000005.1"/>
</dbReference>
<gene>
    <name evidence="3" type="ORF">SAMN05216290_3784</name>
</gene>
<accession>A0A1I0RLP1</accession>
<dbReference type="EMBL" id="FOIR01000005">
    <property type="protein sequence ID" value="SEW42136.1"/>
    <property type="molecule type" value="Genomic_DNA"/>
</dbReference>
<proteinExistence type="predicted"/>
<evidence type="ECO:0000313" key="4">
    <source>
        <dbReference type="Proteomes" id="UP000199437"/>
    </source>
</evidence>
<dbReference type="GO" id="GO:0008237">
    <property type="term" value="F:metallopeptidase activity"/>
    <property type="evidence" value="ECO:0007669"/>
    <property type="project" value="UniProtKB-KW"/>
</dbReference>
<dbReference type="InterPro" id="IPR024191">
    <property type="entry name" value="Peptidase_M61"/>
</dbReference>
<dbReference type="InterPro" id="IPR007963">
    <property type="entry name" value="Peptidase_M61_catalytic"/>
</dbReference>
<dbReference type="AlphaFoldDB" id="A0A1I0RLP1"/>
<keyword evidence="4" id="KW-1185">Reference proteome</keyword>
<feature type="domain" description="Peptidase M61 catalytic" evidence="1">
    <location>
        <begin position="259"/>
        <end position="372"/>
    </location>
</feature>
<dbReference type="Pfam" id="PF05299">
    <property type="entry name" value="Peptidase_M61"/>
    <property type="match status" value="1"/>
</dbReference>
<keyword evidence="3" id="KW-0645">Protease</keyword>
<dbReference type="OrthoDB" id="9778516at2"/>
<reference evidence="4" key="1">
    <citation type="submission" date="2016-10" db="EMBL/GenBank/DDBJ databases">
        <authorList>
            <person name="Varghese N."/>
            <person name="Submissions S."/>
        </authorList>
    </citation>
    <scope>NUCLEOTIDE SEQUENCE [LARGE SCALE GENOMIC DNA]</scope>
    <source>
        <strain evidence="4">CGMCC 1.12402</strain>
    </source>
</reference>
<dbReference type="Pfam" id="PF17899">
    <property type="entry name" value="Peptidase_M61_N"/>
    <property type="match status" value="1"/>
</dbReference>
<evidence type="ECO:0000313" key="3">
    <source>
        <dbReference type="EMBL" id="SEW42136.1"/>
    </source>
</evidence>
<organism evidence="3 4">
    <name type="scientific">Roseivirga pacifica</name>
    <dbReference type="NCBI Taxonomy" id="1267423"/>
    <lineage>
        <taxon>Bacteria</taxon>
        <taxon>Pseudomonadati</taxon>
        <taxon>Bacteroidota</taxon>
        <taxon>Cytophagia</taxon>
        <taxon>Cytophagales</taxon>
        <taxon>Roseivirgaceae</taxon>
        <taxon>Roseivirga</taxon>
    </lineage>
</organism>
<keyword evidence="3" id="KW-0482">Metalloprotease</keyword>